<evidence type="ECO:0000256" key="7">
    <source>
        <dbReference type="SAM" id="Phobius"/>
    </source>
</evidence>
<dbReference type="AlphaFoldDB" id="A0A3D9L6U3"/>
<evidence type="ECO:0000256" key="1">
    <source>
        <dbReference type="ARBA" id="ARBA00004127"/>
    </source>
</evidence>
<dbReference type="InterPro" id="IPR053934">
    <property type="entry name" value="HTTM_dom"/>
</dbReference>
<gene>
    <name evidence="9" type="ORF">C7460_10572</name>
</gene>
<dbReference type="OrthoDB" id="341137at2"/>
<keyword evidence="6" id="KW-0456">Lyase</keyword>
<protein>
    <submittedName>
        <fullName evidence="9">Vitamin K-dependent gamma-carboxylase-like protein</fullName>
    </submittedName>
</protein>
<dbReference type="SMART" id="SM00752">
    <property type="entry name" value="HTTM"/>
    <property type="match status" value="1"/>
</dbReference>
<dbReference type="GO" id="GO:0008488">
    <property type="term" value="F:gamma-glutamyl carboxylase activity"/>
    <property type="evidence" value="ECO:0007669"/>
    <property type="project" value="InterPro"/>
</dbReference>
<dbReference type="PANTHER" id="PTHR12639">
    <property type="entry name" value="VITAMIN K-DEPENDENT GAMMA-CARBOXYLASE"/>
    <property type="match status" value="1"/>
</dbReference>
<keyword evidence="4 7" id="KW-0472">Membrane</keyword>
<dbReference type="InterPro" id="IPR053935">
    <property type="entry name" value="VKGC_lumenal_dom"/>
</dbReference>
<organism evidence="9 10">
    <name type="scientific">Marinoscillum furvescens DSM 4134</name>
    <dbReference type="NCBI Taxonomy" id="1122208"/>
    <lineage>
        <taxon>Bacteria</taxon>
        <taxon>Pseudomonadati</taxon>
        <taxon>Bacteroidota</taxon>
        <taxon>Cytophagia</taxon>
        <taxon>Cytophagales</taxon>
        <taxon>Reichenbachiellaceae</taxon>
        <taxon>Marinoscillum</taxon>
    </lineage>
</organism>
<feature type="transmembrane region" description="Helical" evidence="7">
    <location>
        <begin position="117"/>
        <end position="134"/>
    </location>
</feature>
<name>A0A3D9L6U3_MARFU</name>
<dbReference type="Pfam" id="PF05090">
    <property type="entry name" value="HTTM"/>
    <property type="match status" value="1"/>
</dbReference>
<comment type="caution">
    <text evidence="9">The sequence shown here is derived from an EMBL/GenBank/DDBJ whole genome shotgun (WGS) entry which is preliminary data.</text>
</comment>
<evidence type="ECO:0000256" key="2">
    <source>
        <dbReference type="ARBA" id="ARBA00022692"/>
    </source>
</evidence>
<evidence type="ECO:0000256" key="3">
    <source>
        <dbReference type="ARBA" id="ARBA00022989"/>
    </source>
</evidence>
<dbReference type="GO" id="GO:0012505">
    <property type="term" value="C:endomembrane system"/>
    <property type="evidence" value="ECO:0007669"/>
    <property type="project" value="UniProtKB-SubCell"/>
</dbReference>
<dbReference type="InterPro" id="IPR007782">
    <property type="entry name" value="VKG_COase"/>
</dbReference>
<proteinExistence type="predicted"/>
<keyword evidence="2 7" id="KW-0812">Transmembrane</keyword>
<keyword evidence="10" id="KW-1185">Reference proteome</keyword>
<evidence type="ECO:0000256" key="6">
    <source>
        <dbReference type="ARBA" id="ARBA00023239"/>
    </source>
</evidence>
<reference evidence="9 10" key="1">
    <citation type="submission" date="2018-07" db="EMBL/GenBank/DDBJ databases">
        <title>Genomic Encyclopedia of Type Strains, Phase IV (KMG-IV): sequencing the most valuable type-strain genomes for metagenomic binning, comparative biology and taxonomic classification.</title>
        <authorList>
            <person name="Goeker M."/>
        </authorList>
    </citation>
    <scope>NUCLEOTIDE SEQUENCE [LARGE SCALE GENOMIC DNA]</scope>
    <source>
        <strain evidence="9 10">DSM 4134</strain>
    </source>
</reference>
<dbReference type="PANTHER" id="PTHR12639:SF7">
    <property type="entry name" value="HTTM DOMAIN-CONTAINING PROTEIN"/>
    <property type="match status" value="1"/>
</dbReference>
<evidence type="ECO:0000313" key="10">
    <source>
        <dbReference type="Proteomes" id="UP000256779"/>
    </source>
</evidence>
<keyword evidence="5" id="KW-1015">Disulfide bond</keyword>
<evidence type="ECO:0000256" key="4">
    <source>
        <dbReference type="ARBA" id="ARBA00023136"/>
    </source>
</evidence>
<feature type="transmembrane region" description="Helical" evidence="7">
    <location>
        <begin position="20"/>
        <end position="42"/>
    </location>
</feature>
<feature type="transmembrane region" description="Helical" evidence="7">
    <location>
        <begin position="207"/>
        <end position="227"/>
    </location>
</feature>
<dbReference type="GO" id="GO:0019842">
    <property type="term" value="F:vitamin binding"/>
    <property type="evidence" value="ECO:0007669"/>
    <property type="project" value="TreeGrafter"/>
</dbReference>
<dbReference type="Proteomes" id="UP000256779">
    <property type="component" value="Unassembled WGS sequence"/>
</dbReference>
<feature type="transmembrane region" description="Helical" evidence="7">
    <location>
        <begin position="247"/>
        <end position="268"/>
    </location>
</feature>
<comment type="subcellular location">
    <subcellularLocation>
        <location evidence="1">Endomembrane system</location>
        <topology evidence="1">Multi-pass membrane protein</topology>
    </subcellularLocation>
</comment>
<evidence type="ECO:0000256" key="5">
    <source>
        <dbReference type="ARBA" id="ARBA00023157"/>
    </source>
</evidence>
<keyword evidence="3 7" id="KW-1133">Transmembrane helix</keyword>
<evidence type="ECO:0000259" key="8">
    <source>
        <dbReference type="SMART" id="SM00752"/>
    </source>
</evidence>
<evidence type="ECO:0000313" key="9">
    <source>
        <dbReference type="EMBL" id="REE00451.1"/>
    </source>
</evidence>
<feature type="domain" description="HTTM-like" evidence="8">
    <location>
        <begin position="14"/>
        <end position="272"/>
    </location>
</feature>
<accession>A0A3D9L6U3</accession>
<feature type="transmembrane region" description="Helical" evidence="7">
    <location>
        <begin position="72"/>
        <end position="105"/>
    </location>
</feature>
<dbReference type="EMBL" id="QREG01000005">
    <property type="protein sequence ID" value="REE00451.1"/>
    <property type="molecule type" value="Genomic_DNA"/>
</dbReference>
<dbReference type="Pfam" id="PF22777">
    <property type="entry name" value="VKGC_lumenal_dom"/>
    <property type="match status" value="1"/>
</dbReference>
<sequence>MRLALATRYSNSLSQKVTNAPLVTFRLLFGALMVVSILRFWINGWIYDLYIAPKLYFPFIEGLKPVPGDGMYVVFGAMLLAATMIMVGAYYRVATTAFFLLFTYVELLDKTNYLNHYYFVSLLSFLLIFIPAHKDFSWDVRFGRTKPTAEAPRIFIQVLRLQMAILYVFAGIAKINSDWLLRAQPMKMWLAANVYQPVIGELFRYKLTAYIFSWFGMVYDTTIPFWLSWKKSRVPAYVTVVIFHLMTWWLFPIGMFPFIMIAITTVFFSPESHQRVLQQFKNWTRWQAPLPKSNAAVSPAIKWLFIGYFAVQFLLPMRYLAYPGDLFWTEEGYRFSWRVMLMEKAGQASFYVKDKGQEKAFLVPNYEYLTQQQEKMMATQPDMIVQYAHMLEEIYKAKGLTDPVITAEVYVTLNGRPNRQFIDPKVDLTEVRNDWRHKTWISRYD</sequence>
<dbReference type="InterPro" id="IPR011020">
    <property type="entry name" value="HTTM-like"/>
</dbReference>